<dbReference type="Gene3D" id="2.30.40.10">
    <property type="entry name" value="Urease, subunit C, domain 1"/>
    <property type="match status" value="1"/>
</dbReference>
<organism evidence="2 3">
    <name type="scientific">Corallococcus exiguus</name>
    <dbReference type="NCBI Taxonomy" id="83462"/>
    <lineage>
        <taxon>Bacteria</taxon>
        <taxon>Pseudomonadati</taxon>
        <taxon>Myxococcota</taxon>
        <taxon>Myxococcia</taxon>
        <taxon>Myxococcales</taxon>
        <taxon>Cystobacterineae</taxon>
        <taxon>Myxococcaceae</taxon>
        <taxon>Corallococcus</taxon>
    </lineage>
</organism>
<gene>
    <name evidence="2" type="ORF">GTZ93_26485</name>
</gene>
<evidence type="ECO:0000313" key="3">
    <source>
        <dbReference type="Proteomes" id="UP000537825"/>
    </source>
</evidence>
<proteinExistence type="predicted"/>
<dbReference type="InterPro" id="IPR013108">
    <property type="entry name" value="Amidohydro_3"/>
</dbReference>
<reference evidence="2 3" key="1">
    <citation type="submission" date="2020-01" db="EMBL/GenBank/DDBJ databases">
        <title>The draft genome sequence of Corallococcus exiguus DSM 14696.</title>
        <authorList>
            <person name="Zhang X."/>
            <person name="Zhu H."/>
        </authorList>
    </citation>
    <scope>NUCLEOTIDE SEQUENCE [LARGE SCALE GENOMIC DNA]</scope>
    <source>
        <strain evidence="2 3">DSM 14696</strain>
    </source>
</reference>
<dbReference type="InterPro" id="IPR032466">
    <property type="entry name" value="Metal_Hydrolase"/>
</dbReference>
<dbReference type="Pfam" id="PF07969">
    <property type="entry name" value="Amidohydro_3"/>
    <property type="match status" value="1"/>
</dbReference>
<dbReference type="Proteomes" id="UP000537825">
    <property type="component" value="Unassembled WGS sequence"/>
</dbReference>
<name>A0A7X4YDB4_9BACT</name>
<feature type="domain" description="Amidohydrolase 3" evidence="1">
    <location>
        <begin position="208"/>
        <end position="666"/>
    </location>
</feature>
<evidence type="ECO:0000259" key="1">
    <source>
        <dbReference type="Pfam" id="PF07969"/>
    </source>
</evidence>
<dbReference type="AlphaFoldDB" id="A0A7X4YDB4"/>
<dbReference type="Gene3D" id="3.20.20.140">
    <property type="entry name" value="Metal-dependent hydrolases"/>
    <property type="match status" value="1"/>
</dbReference>
<accession>A0A7X4YDB4</accession>
<keyword evidence="2" id="KW-0378">Hydrolase</keyword>
<dbReference type="SUPFAM" id="SSF51338">
    <property type="entry name" value="Composite domain of metallo-dependent hydrolases"/>
    <property type="match status" value="1"/>
</dbReference>
<comment type="caution">
    <text evidence="2">The sequence shown here is derived from an EMBL/GenBank/DDBJ whole genome shotgun (WGS) entry which is preliminary data.</text>
</comment>
<dbReference type="EMBL" id="JAAAPK010000008">
    <property type="protein sequence ID" value="NBC43353.1"/>
    <property type="molecule type" value="Genomic_DNA"/>
</dbReference>
<evidence type="ECO:0000313" key="2">
    <source>
        <dbReference type="EMBL" id="NBC43353.1"/>
    </source>
</evidence>
<dbReference type="PROSITE" id="PS51257">
    <property type="entry name" value="PROKAR_LIPOPROTEIN"/>
    <property type="match status" value="1"/>
</dbReference>
<protein>
    <submittedName>
        <fullName evidence="2">Amidohydrolase family protein</fullName>
    </submittedName>
</protein>
<dbReference type="GO" id="GO:0016810">
    <property type="term" value="F:hydrolase activity, acting on carbon-nitrogen (but not peptide) bonds"/>
    <property type="evidence" value="ECO:0007669"/>
    <property type="project" value="InterPro"/>
</dbReference>
<dbReference type="InterPro" id="IPR011059">
    <property type="entry name" value="Metal-dep_hydrolase_composite"/>
</dbReference>
<keyword evidence="3" id="KW-1185">Reference proteome</keyword>
<dbReference type="PANTHER" id="PTHR22642:SF2">
    <property type="entry name" value="PROTEIN LONG AFTER FAR-RED 3"/>
    <property type="match status" value="1"/>
</dbReference>
<dbReference type="SUPFAM" id="SSF51556">
    <property type="entry name" value="Metallo-dependent hydrolases"/>
    <property type="match status" value="1"/>
</dbReference>
<dbReference type="PANTHER" id="PTHR22642">
    <property type="entry name" value="IMIDAZOLONEPROPIONASE"/>
    <property type="match status" value="1"/>
</dbReference>
<dbReference type="Gene3D" id="3.10.310.70">
    <property type="match status" value="1"/>
</dbReference>
<sequence>MQQHPFRKAPAYGGTRPRSLAMFGALAMLTSCATKGPVAPVVDDTTIFVGKVITLDDQGTIAEAVTVDGKGRILKVGTEKDLSAGLGVGSKRVELEAGQVLLPGFIDPHLHILPTLMQSVLGTHNLAPCLPPPYNLSTPEECKQHQDLLSALSSMTVAPTTPETANTFVLGMNLDPSRQQFIAGKCGVTSTVGFMQQPKLYLDACVRKDRPVLILDQSGHLAYVNEKAFEAVCKGKTPCVPPDSVTQNGGRWVVDSKGQYTGLIEESAGYAPFLEATQQGMLMQKAIPNGSLQDLHKAIQALREAGLTTIADGGLSSRSQLELVKLLAMNPTFPLRVTGVVTNLAAGPVVNKDGAVTAPALKPSGPSCTPSPTNDCALPKWLGAGAIKLWVDGSTQGCTALLGKPYAYSADGHCPDAKEGQGDFKSAKELADAMRPLWADSAWRFQLHANGNQANQWAVDAFSQLQLEQANTHRMLLIHNTVGQESVSQAIGELRKGTHVTASQQKVPAMDLRVTHLIGHVAYWGDALAQMLQKNGAHKDIDIDPVDFNRRNGIPYSFHSDSMVTPARPLWFVEQAVTRRTWAYPSFQKSYVLGPQHATSVEEALRAVTIEPARQHEIDGWVGSIEPGKVADFVVLGANPLDRDASKGGDPTTISQIPVIRTYLGGKDPAGKH</sequence>